<evidence type="ECO:0000256" key="1">
    <source>
        <dbReference type="ARBA" id="ARBA00006484"/>
    </source>
</evidence>
<name>A0A1I0AEC6_9BACI</name>
<dbReference type="Gene3D" id="3.40.50.720">
    <property type="entry name" value="NAD(P)-binding Rossmann-like Domain"/>
    <property type="match status" value="1"/>
</dbReference>
<dbReference type="Proteomes" id="UP000199095">
    <property type="component" value="Unassembled WGS sequence"/>
</dbReference>
<organism evidence="2 3">
    <name type="scientific">Salinibacillus kushneri</name>
    <dbReference type="NCBI Taxonomy" id="237682"/>
    <lineage>
        <taxon>Bacteria</taxon>
        <taxon>Bacillati</taxon>
        <taxon>Bacillota</taxon>
        <taxon>Bacilli</taxon>
        <taxon>Bacillales</taxon>
        <taxon>Bacillaceae</taxon>
        <taxon>Salinibacillus</taxon>
    </lineage>
</organism>
<gene>
    <name evidence="2" type="ORF">SAMN05421676_102124</name>
</gene>
<dbReference type="PANTHER" id="PTHR42879">
    <property type="entry name" value="3-OXOACYL-(ACYL-CARRIER-PROTEIN) REDUCTASE"/>
    <property type="match status" value="1"/>
</dbReference>
<sequence>MCPGYVDTPLVRGQFEEIAKNRNVPLEKVLEEVLFPLIPQKRLLDVREVVDYTFFLASDKAKGVTGQAVTLDGGYTAQ</sequence>
<evidence type="ECO:0000313" key="3">
    <source>
        <dbReference type="Proteomes" id="UP000199095"/>
    </source>
</evidence>
<dbReference type="PANTHER" id="PTHR42879:SF2">
    <property type="entry name" value="3-OXOACYL-[ACYL-CARRIER-PROTEIN] REDUCTASE FABG"/>
    <property type="match status" value="1"/>
</dbReference>
<dbReference type="EMBL" id="FOHJ01000002">
    <property type="protein sequence ID" value="SES92442.1"/>
    <property type="molecule type" value="Genomic_DNA"/>
</dbReference>
<dbReference type="AlphaFoldDB" id="A0A1I0AEC6"/>
<dbReference type="InterPro" id="IPR036291">
    <property type="entry name" value="NAD(P)-bd_dom_sf"/>
</dbReference>
<dbReference type="STRING" id="237682.SAMN05421676_102124"/>
<accession>A0A1I0AEC6</accession>
<dbReference type="InterPro" id="IPR002347">
    <property type="entry name" value="SDR_fam"/>
</dbReference>
<reference evidence="3" key="1">
    <citation type="submission" date="2016-10" db="EMBL/GenBank/DDBJ databases">
        <authorList>
            <person name="Varghese N."/>
            <person name="Submissions S."/>
        </authorList>
    </citation>
    <scope>NUCLEOTIDE SEQUENCE [LARGE SCALE GENOMIC DNA]</scope>
    <source>
        <strain evidence="3">CGMCC 1.3566</strain>
    </source>
</reference>
<dbReference type="SUPFAM" id="SSF51735">
    <property type="entry name" value="NAD(P)-binding Rossmann-fold domains"/>
    <property type="match status" value="1"/>
</dbReference>
<keyword evidence="3" id="KW-1185">Reference proteome</keyword>
<dbReference type="Pfam" id="PF13561">
    <property type="entry name" value="adh_short_C2"/>
    <property type="match status" value="1"/>
</dbReference>
<dbReference type="InterPro" id="IPR050259">
    <property type="entry name" value="SDR"/>
</dbReference>
<evidence type="ECO:0000313" key="2">
    <source>
        <dbReference type="EMBL" id="SES92442.1"/>
    </source>
</evidence>
<proteinExistence type="inferred from homology"/>
<protein>
    <submittedName>
        <fullName evidence="2">3-hydroxybutyrate dehydrogenase</fullName>
    </submittedName>
</protein>
<comment type="similarity">
    <text evidence="1">Belongs to the short-chain dehydrogenases/reductases (SDR) family.</text>
</comment>